<dbReference type="AlphaFoldDB" id="A0AAV3RMM1"/>
<evidence type="ECO:0000313" key="1">
    <source>
        <dbReference type="EMBL" id="GAA0176405.1"/>
    </source>
</evidence>
<comment type="caution">
    <text evidence="1">The sequence shown here is derived from an EMBL/GenBank/DDBJ whole genome shotgun (WGS) entry which is preliminary data.</text>
</comment>
<reference evidence="1 2" key="1">
    <citation type="submission" date="2024-01" db="EMBL/GenBank/DDBJ databases">
        <title>The complete chloroplast genome sequence of Lithospermum erythrorhizon: insights into the phylogenetic relationship among Boraginaceae species and the maternal lineages of purple gromwells.</title>
        <authorList>
            <person name="Okada T."/>
            <person name="Watanabe K."/>
        </authorList>
    </citation>
    <scope>NUCLEOTIDE SEQUENCE [LARGE SCALE GENOMIC DNA]</scope>
</reference>
<accession>A0AAV3RMM1</accession>
<protein>
    <submittedName>
        <fullName evidence="1">Uncharacterized protein</fullName>
    </submittedName>
</protein>
<dbReference type="Proteomes" id="UP001454036">
    <property type="component" value="Unassembled WGS sequence"/>
</dbReference>
<proteinExistence type="predicted"/>
<sequence>MCTLNNDLEPLKTNDDTVAMMKWVSSCKNIDVYVIHPAWMKARRQLLYEMCSSVRKYWPKAGLKEIDEYNSGIDYVHGEVEGVEGQKDGVEFQKQGQKEEVSGDILDFIIEPVEGEYVMGEAVEGEPVNENVVYGEKEGQGHGASKDMEWFKLAFISVFHLSSFVLRMVVANFYV</sequence>
<evidence type="ECO:0000313" key="2">
    <source>
        <dbReference type="Proteomes" id="UP001454036"/>
    </source>
</evidence>
<gene>
    <name evidence="1" type="ORF">LIER_29406</name>
</gene>
<dbReference type="EMBL" id="BAABME010010116">
    <property type="protein sequence ID" value="GAA0176405.1"/>
    <property type="molecule type" value="Genomic_DNA"/>
</dbReference>
<keyword evidence="2" id="KW-1185">Reference proteome</keyword>
<name>A0AAV3RMM1_LITER</name>
<organism evidence="1 2">
    <name type="scientific">Lithospermum erythrorhizon</name>
    <name type="common">Purple gromwell</name>
    <name type="synonym">Lithospermum officinale var. erythrorhizon</name>
    <dbReference type="NCBI Taxonomy" id="34254"/>
    <lineage>
        <taxon>Eukaryota</taxon>
        <taxon>Viridiplantae</taxon>
        <taxon>Streptophyta</taxon>
        <taxon>Embryophyta</taxon>
        <taxon>Tracheophyta</taxon>
        <taxon>Spermatophyta</taxon>
        <taxon>Magnoliopsida</taxon>
        <taxon>eudicotyledons</taxon>
        <taxon>Gunneridae</taxon>
        <taxon>Pentapetalae</taxon>
        <taxon>asterids</taxon>
        <taxon>lamiids</taxon>
        <taxon>Boraginales</taxon>
        <taxon>Boraginaceae</taxon>
        <taxon>Boraginoideae</taxon>
        <taxon>Lithospermeae</taxon>
        <taxon>Lithospermum</taxon>
    </lineage>
</organism>